<dbReference type="InterPro" id="IPR013087">
    <property type="entry name" value="Znf_C2H2_type"/>
</dbReference>
<dbReference type="GO" id="GO:0001228">
    <property type="term" value="F:DNA-binding transcription activator activity, RNA polymerase II-specific"/>
    <property type="evidence" value="ECO:0007669"/>
    <property type="project" value="TreeGrafter"/>
</dbReference>
<name>A0A158Q4J9_DRAME</name>
<organism evidence="9 11">
    <name type="scientific">Dracunculus medinensis</name>
    <name type="common">Guinea worm</name>
    <dbReference type="NCBI Taxonomy" id="318479"/>
    <lineage>
        <taxon>Eukaryota</taxon>
        <taxon>Metazoa</taxon>
        <taxon>Ecdysozoa</taxon>
        <taxon>Nematoda</taxon>
        <taxon>Chromadorea</taxon>
        <taxon>Rhabditida</taxon>
        <taxon>Spirurina</taxon>
        <taxon>Dracunculoidea</taxon>
        <taxon>Dracunculidae</taxon>
        <taxon>Dracunculus</taxon>
    </lineage>
</organism>
<evidence type="ECO:0000259" key="7">
    <source>
        <dbReference type="PROSITE" id="PS50157"/>
    </source>
</evidence>
<dbReference type="Proteomes" id="UP000274756">
    <property type="component" value="Unassembled WGS sequence"/>
</dbReference>
<dbReference type="Proteomes" id="UP000038040">
    <property type="component" value="Unplaced"/>
</dbReference>
<keyword evidence="5" id="KW-0539">Nucleus</keyword>
<dbReference type="Gene3D" id="3.30.160.60">
    <property type="entry name" value="Classic Zinc Finger"/>
    <property type="match status" value="2"/>
</dbReference>
<sequence>MNSQLMVADILSDVNRKIGKKRKKGEVANPANTLDGLVAKRSIMKRYLTEKEAIEAPSEYLEMIRTETDPDVSTRTCSICGYQGKWVSEMIRHKRVHTNDRPFKCKYCSRTSKWKADLIRHVAKTHGIRVVSKYSRSKTFDSSLVHDCHETKSQCGENRDRCNEESIVALISHLQNVHNELPYECLSCNQKFNDADLAMAHCRYIGNSEAYANIATVHNGNSISCRDTSRCSLSMLKINVIPIFEGLFV</sequence>
<evidence type="ECO:0000256" key="1">
    <source>
        <dbReference type="ARBA" id="ARBA00022723"/>
    </source>
</evidence>
<evidence type="ECO:0000313" key="9">
    <source>
        <dbReference type="Proteomes" id="UP000038040"/>
    </source>
</evidence>
<keyword evidence="4" id="KW-0862">Zinc</keyword>
<evidence type="ECO:0000256" key="6">
    <source>
        <dbReference type="PROSITE-ProRule" id="PRU00042"/>
    </source>
</evidence>
<dbReference type="OrthoDB" id="6077919at2759"/>
<evidence type="ECO:0000256" key="5">
    <source>
        <dbReference type="ARBA" id="ARBA00023242"/>
    </source>
</evidence>
<dbReference type="SUPFAM" id="SSF57667">
    <property type="entry name" value="beta-beta-alpha zinc fingers"/>
    <property type="match status" value="1"/>
</dbReference>
<dbReference type="GO" id="GO:0000978">
    <property type="term" value="F:RNA polymerase II cis-regulatory region sequence-specific DNA binding"/>
    <property type="evidence" value="ECO:0007669"/>
    <property type="project" value="TreeGrafter"/>
</dbReference>
<evidence type="ECO:0000313" key="8">
    <source>
        <dbReference type="EMBL" id="VDN58894.1"/>
    </source>
</evidence>
<dbReference type="WBParaSite" id="DME_0000506801-mRNA-1">
    <property type="protein sequence ID" value="DME_0000506801-mRNA-1"/>
    <property type="gene ID" value="DME_0000506801"/>
</dbReference>
<dbReference type="SMART" id="SM00355">
    <property type="entry name" value="ZnF_C2H2"/>
    <property type="match status" value="2"/>
</dbReference>
<reference evidence="8 10" key="2">
    <citation type="submission" date="2018-11" db="EMBL/GenBank/DDBJ databases">
        <authorList>
            <consortium name="Pathogen Informatics"/>
        </authorList>
    </citation>
    <scope>NUCLEOTIDE SEQUENCE [LARGE SCALE GENOMIC DNA]</scope>
</reference>
<feature type="domain" description="C2H2-type" evidence="7">
    <location>
        <begin position="103"/>
        <end position="126"/>
    </location>
</feature>
<dbReference type="AlphaFoldDB" id="A0A158Q4J9"/>
<keyword evidence="2" id="KW-0677">Repeat</keyword>
<evidence type="ECO:0000256" key="2">
    <source>
        <dbReference type="ARBA" id="ARBA00022737"/>
    </source>
</evidence>
<dbReference type="GO" id="GO:0005634">
    <property type="term" value="C:nucleus"/>
    <property type="evidence" value="ECO:0007669"/>
    <property type="project" value="TreeGrafter"/>
</dbReference>
<keyword evidence="3 6" id="KW-0863">Zinc-finger</keyword>
<gene>
    <name evidence="8" type="ORF">DME_LOCUS8867</name>
</gene>
<dbReference type="GO" id="GO:0008270">
    <property type="term" value="F:zinc ion binding"/>
    <property type="evidence" value="ECO:0007669"/>
    <property type="project" value="UniProtKB-KW"/>
</dbReference>
<evidence type="ECO:0000313" key="10">
    <source>
        <dbReference type="Proteomes" id="UP000274756"/>
    </source>
</evidence>
<dbReference type="STRING" id="318479.A0A158Q4J9"/>
<feature type="domain" description="C2H2-type" evidence="7">
    <location>
        <begin position="75"/>
        <end position="102"/>
    </location>
</feature>
<proteinExistence type="predicted"/>
<reference evidence="11" key="1">
    <citation type="submission" date="2016-04" db="UniProtKB">
        <authorList>
            <consortium name="WormBaseParasite"/>
        </authorList>
    </citation>
    <scope>IDENTIFICATION</scope>
</reference>
<dbReference type="PANTHER" id="PTHR24393">
    <property type="entry name" value="ZINC FINGER PROTEIN"/>
    <property type="match status" value="1"/>
</dbReference>
<keyword evidence="10" id="KW-1185">Reference proteome</keyword>
<dbReference type="InterPro" id="IPR036236">
    <property type="entry name" value="Znf_C2H2_sf"/>
</dbReference>
<keyword evidence="1" id="KW-0479">Metal-binding</keyword>
<dbReference type="Pfam" id="PF13909">
    <property type="entry name" value="zf-H2C2_5"/>
    <property type="match status" value="1"/>
</dbReference>
<evidence type="ECO:0000313" key="11">
    <source>
        <dbReference type="WBParaSite" id="DME_0000506801-mRNA-1"/>
    </source>
</evidence>
<dbReference type="PROSITE" id="PS50157">
    <property type="entry name" value="ZINC_FINGER_C2H2_2"/>
    <property type="match status" value="2"/>
</dbReference>
<evidence type="ECO:0000256" key="4">
    <source>
        <dbReference type="ARBA" id="ARBA00022833"/>
    </source>
</evidence>
<dbReference type="PANTHER" id="PTHR24393:SF34">
    <property type="entry name" value="PR_SET DOMAIN 13"/>
    <property type="match status" value="1"/>
</dbReference>
<accession>A0A158Q4J9</accession>
<protein>
    <submittedName>
        <fullName evidence="11">C2H2-type domain-containing protein</fullName>
    </submittedName>
</protein>
<dbReference type="EMBL" id="UYYG01001173">
    <property type="protein sequence ID" value="VDN58894.1"/>
    <property type="molecule type" value="Genomic_DNA"/>
</dbReference>
<evidence type="ECO:0000256" key="3">
    <source>
        <dbReference type="ARBA" id="ARBA00022771"/>
    </source>
</evidence>